<protein>
    <submittedName>
        <fullName evidence="2">Uncharacterized protein</fullName>
    </submittedName>
</protein>
<sequence>MATLEDETIKVMSSRFVTTPKERDEKTISKTDETLSLRQAASAVLQPTSDVRRFRRDWLGRLDNITQRTEPTSNKSCDGAKHSIYRDPTGMNQCSTGMNQCSTGMNRGQPGLHR</sequence>
<proteinExistence type="predicted"/>
<feature type="region of interest" description="Disordered" evidence="1">
    <location>
        <begin position="69"/>
        <end position="91"/>
    </location>
</feature>
<organism evidence="2 3">
    <name type="scientific">Dreissena polymorpha</name>
    <name type="common">Zebra mussel</name>
    <name type="synonym">Mytilus polymorpha</name>
    <dbReference type="NCBI Taxonomy" id="45954"/>
    <lineage>
        <taxon>Eukaryota</taxon>
        <taxon>Metazoa</taxon>
        <taxon>Spiralia</taxon>
        <taxon>Lophotrochozoa</taxon>
        <taxon>Mollusca</taxon>
        <taxon>Bivalvia</taxon>
        <taxon>Autobranchia</taxon>
        <taxon>Heteroconchia</taxon>
        <taxon>Euheterodonta</taxon>
        <taxon>Imparidentia</taxon>
        <taxon>Neoheterodontei</taxon>
        <taxon>Myida</taxon>
        <taxon>Dreissenoidea</taxon>
        <taxon>Dreissenidae</taxon>
        <taxon>Dreissena</taxon>
    </lineage>
</organism>
<dbReference type="EMBL" id="JAIWYP010000002">
    <property type="protein sequence ID" value="KAH3869146.1"/>
    <property type="molecule type" value="Genomic_DNA"/>
</dbReference>
<name>A0A9D4RHU7_DREPO</name>
<accession>A0A9D4RHU7</accession>
<reference evidence="2" key="2">
    <citation type="submission" date="2020-11" db="EMBL/GenBank/DDBJ databases">
        <authorList>
            <person name="McCartney M.A."/>
            <person name="Auch B."/>
            <person name="Kono T."/>
            <person name="Mallez S."/>
            <person name="Becker A."/>
            <person name="Gohl D.M."/>
            <person name="Silverstein K.A.T."/>
            <person name="Koren S."/>
            <person name="Bechman K.B."/>
            <person name="Herman A."/>
            <person name="Abrahante J.E."/>
            <person name="Garbe J."/>
        </authorList>
    </citation>
    <scope>NUCLEOTIDE SEQUENCE</scope>
    <source>
        <strain evidence="2">Duluth1</strain>
        <tissue evidence="2">Whole animal</tissue>
    </source>
</reference>
<comment type="caution">
    <text evidence="2">The sequence shown here is derived from an EMBL/GenBank/DDBJ whole genome shotgun (WGS) entry which is preliminary data.</text>
</comment>
<keyword evidence="3" id="KW-1185">Reference proteome</keyword>
<evidence type="ECO:0000313" key="3">
    <source>
        <dbReference type="Proteomes" id="UP000828390"/>
    </source>
</evidence>
<gene>
    <name evidence="2" type="ORF">DPMN_032306</name>
</gene>
<evidence type="ECO:0000313" key="2">
    <source>
        <dbReference type="EMBL" id="KAH3869146.1"/>
    </source>
</evidence>
<dbReference type="AlphaFoldDB" id="A0A9D4RHU7"/>
<reference evidence="2" key="1">
    <citation type="journal article" date="2019" name="bioRxiv">
        <title>The Genome of the Zebra Mussel, Dreissena polymorpha: A Resource for Invasive Species Research.</title>
        <authorList>
            <person name="McCartney M.A."/>
            <person name="Auch B."/>
            <person name="Kono T."/>
            <person name="Mallez S."/>
            <person name="Zhang Y."/>
            <person name="Obille A."/>
            <person name="Becker A."/>
            <person name="Abrahante J.E."/>
            <person name="Garbe J."/>
            <person name="Badalamenti J.P."/>
            <person name="Herman A."/>
            <person name="Mangelson H."/>
            <person name="Liachko I."/>
            <person name="Sullivan S."/>
            <person name="Sone E.D."/>
            <person name="Koren S."/>
            <person name="Silverstein K.A.T."/>
            <person name="Beckman K.B."/>
            <person name="Gohl D.M."/>
        </authorList>
    </citation>
    <scope>NUCLEOTIDE SEQUENCE</scope>
    <source>
        <strain evidence="2">Duluth1</strain>
        <tissue evidence="2">Whole animal</tissue>
    </source>
</reference>
<evidence type="ECO:0000256" key="1">
    <source>
        <dbReference type="SAM" id="MobiDB-lite"/>
    </source>
</evidence>
<dbReference type="Proteomes" id="UP000828390">
    <property type="component" value="Unassembled WGS sequence"/>
</dbReference>